<keyword evidence="4" id="KW-0560">Oxidoreductase</keyword>
<dbReference type="EMBL" id="OU963906">
    <property type="protein sequence ID" value="CAH2981592.1"/>
    <property type="molecule type" value="Genomic_DNA"/>
</dbReference>
<feature type="domain" description="Nitroreductase" evidence="7">
    <location>
        <begin position="109"/>
        <end position="300"/>
    </location>
</feature>
<evidence type="ECO:0000259" key="7">
    <source>
        <dbReference type="Pfam" id="PF00881"/>
    </source>
</evidence>
<keyword evidence="6" id="KW-1133">Transmembrane helix</keyword>
<keyword evidence="3" id="KW-0288">FMN</keyword>
<keyword evidence="2" id="KW-0285">Flavoprotein</keyword>
<keyword evidence="6" id="KW-0812">Transmembrane</keyword>
<evidence type="ECO:0000256" key="6">
    <source>
        <dbReference type="SAM" id="Phobius"/>
    </source>
</evidence>
<sequence length="322" mass="36896">MNVISLTVWTLENNCFAVYTALIVGFTVFTFLHKRTIEERYRNRITDKKEKLPRNGSGGKERDFPDDEGDEPYLVPAIPEDTPHVPYKPLKRADDEVLQRSRDYYQLMANRRTVRFFSPEPIPEGVLENLVKTAGTSPSGAHTEPWTYVVVQNPEMKEAIRNIVEEEEELNYAKRMSRQCQDFNACWWLLTIVCVSHADGQWVTDLKPFATKPTKPYLSEAPALLLVFRQAYSWRPDGRKRMHYYSEISVAIAAGILLAAIQYCGLVALTSTPLNCNARLRDLLSRPSNERLELLLPVGRPHKEATVPDISRKSLEEIMIKV</sequence>
<evidence type="ECO:0000256" key="5">
    <source>
        <dbReference type="SAM" id="MobiDB-lite"/>
    </source>
</evidence>
<dbReference type="SUPFAM" id="SSF55469">
    <property type="entry name" value="FMN-dependent nitroreductase-like"/>
    <property type="match status" value="1"/>
</dbReference>
<organism evidence="8 9">
    <name type="scientific">Chilo suppressalis</name>
    <name type="common">Asiatic rice borer moth</name>
    <dbReference type="NCBI Taxonomy" id="168631"/>
    <lineage>
        <taxon>Eukaryota</taxon>
        <taxon>Metazoa</taxon>
        <taxon>Ecdysozoa</taxon>
        <taxon>Arthropoda</taxon>
        <taxon>Hexapoda</taxon>
        <taxon>Insecta</taxon>
        <taxon>Pterygota</taxon>
        <taxon>Neoptera</taxon>
        <taxon>Endopterygota</taxon>
        <taxon>Lepidoptera</taxon>
        <taxon>Glossata</taxon>
        <taxon>Ditrysia</taxon>
        <taxon>Pyraloidea</taxon>
        <taxon>Crambidae</taxon>
        <taxon>Crambinae</taxon>
        <taxon>Chilo</taxon>
    </lineage>
</organism>
<evidence type="ECO:0000313" key="9">
    <source>
        <dbReference type="Proteomes" id="UP001153292"/>
    </source>
</evidence>
<evidence type="ECO:0000256" key="3">
    <source>
        <dbReference type="ARBA" id="ARBA00022643"/>
    </source>
</evidence>
<dbReference type="Proteomes" id="UP001153292">
    <property type="component" value="Chromosome 13"/>
</dbReference>
<dbReference type="Pfam" id="PF00881">
    <property type="entry name" value="Nitroreductase"/>
    <property type="match status" value="1"/>
</dbReference>
<dbReference type="PANTHER" id="PTHR23026:SF90">
    <property type="entry name" value="IODOTYROSINE DEIODINASE 1"/>
    <property type="match status" value="1"/>
</dbReference>
<gene>
    <name evidence="8" type="ORF">CHILSU_LOCUS2117</name>
</gene>
<dbReference type="PANTHER" id="PTHR23026">
    <property type="entry name" value="NADPH NITROREDUCTASE"/>
    <property type="match status" value="1"/>
</dbReference>
<dbReference type="Gene3D" id="3.40.109.10">
    <property type="entry name" value="NADH Oxidase"/>
    <property type="match status" value="1"/>
</dbReference>
<keyword evidence="9" id="KW-1185">Reference proteome</keyword>
<dbReference type="InterPro" id="IPR000415">
    <property type="entry name" value="Nitroreductase-like"/>
</dbReference>
<accession>A0ABN8LAV0</accession>
<comment type="similarity">
    <text evidence="1">Belongs to the nitroreductase family.</text>
</comment>
<feature type="region of interest" description="Disordered" evidence="5">
    <location>
        <begin position="48"/>
        <end position="78"/>
    </location>
</feature>
<proteinExistence type="inferred from homology"/>
<evidence type="ECO:0000313" key="8">
    <source>
        <dbReference type="EMBL" id="CAH2981592.1"/>
    </source>
</evidence>
<feature type="transmembrane region" description="Helical" evidence="6">
    <location>
        <begin position="16"/>
        <end position="32"/>
    </location>
</feature>
<name>A0ABN8LAV0_CHISP</name>
<dbReference type="InterPro" id="IPR050627">
    <property type="entry name" value="Nitroreductase/BluB"/>
</dbReference>
<evidence type="ECO:0000256" key="2">
    <source>
        <dbReference type="ARBA" id="ARBA00022630"/>
    </source>
</evidence>
<evidence type="ECO:0000256" key="4">
    <source>
        <dbReference type="ARBA" id="ARBA00023002"/>
    </source>
</evidence>
<feature type="compositionally biased region" description="Basic and acidic residues" evidence="5">
    <location>
        <begin position="48"/>
        <end position="63"/>
    </location>
</feature>
<reference evidence="8" key="1">
    <citation type="submission" date="2021-12" db="EMBL/GenBank/DDBJ databases">
        <authorList>
            <person name="King R."/>
        </authorList>
    </citation>
    <scope>NUCLEOTIDE SEQUENCE</scope>
</reference>
<dbReference type="InterPro" id="IPR029479">
    <property type="entry name" value="Nitroreductase"/>
</dbReference>
<protein>
    <recommendedName>
        <fullName evidence="7">Nitroreductase domain-containing protein</fullName>
    </recommendedName>
</protein>
<keyword evidence="6" id="KW-0472">Membrane</keyword>
<dbReference type="CDD" id="cd02144">
    <property type="entry name" value="iodotyrosine_dehalogenase"/>
    <property type="match status" value="1"/>
</dbReference>
<feature type="transmembrane region" description="Helical" evidence="6">
    <location>
        <begin position="248"/>
        <end position="269"/>
    </location>
</feature>
<evidence type="ECO:0000256" key="1">
    <source>
        <dbReference type="ARBA" id="ARBA00007118"/>
    </source>
</evidence>